<reference evidence="3" key="1">
    <citation type="journal article" date="2014" name="Genome Biol. Evol.">
        <title>Pangenome evidence for extensive interdomain horizontal transfer affecting lineage core and shell genes in uncultured planktonic thaumarchaeota and euryarchaeota.</title>
        <authorList>
            <person name="Deschamps P."/>
            <person name="Zivanovic Y."/>
            <person name="Moreira D."/>
            <person name="Rodriguez-Valera F."/>
            <person name="Lopez-Garcia P."/>
        </authorList>
    </citation>
    <scope>NUCLEOTIDE SEQUENCE</scope>
</reference>
<dbReference type="Pfam" id="PF26604">
    <property type="entry name" value="CBU_0592"/>
    <property type="match status" value="1"/>
</dbReference>
<keyword evidence="1" id="KW-0812">Transmembrane</keyword>
<dbReference type="NCBIfam" id="NF047864">
    <property type="entry name" value="CBU_0592_membra"/>
    <property type="match status" value="1"/>
</dbReference>
<dbReference type="InterPro" id="IPR058058">
    <property type="entry name" value="CBU_0592-like"/>
</dbReference>
<sequence length="96" mass="10403">MTESTIAFDSLEPITSIASFVGMLCILMAFILETRGYLNSRGLKYLILMAVGSAILGIRALHTGEWAFVVLELVWMIAAVLAIFNPTKPSSPDLVA</sequence>
<feature type="domain" description="CBU-0592-like" evidence="2">
    <location>
        <begin position="17"/>
        <end position="85"/>
    </location>
</feature>
<keyword evidence="1" id="KW-1133">Transmembrane helix</keyword>
<organism evidence="3">
    <name type="scientific">uncultured marine group II/III euryarchaeote KM3_85_C06</name>
    <dbReference type="NCBI Taxonomy" id="1456526"/>
    <lineage>
        <taxon>Archaea</taxon>
        <taxon>Methanobacteriati</taxon>
        <taxon>Methanobacteriota</taxon>
        <taxon>environmental samples</taxon>
    </lineage>
</organism>
<evidence type="ECO:0000313" key="3">
    <source>
        <dbReference type="EMBL" id="AIF19002.1"/>
    </source>
</evidence>
<protein>
    <recommendedName>
        <fullName evidence="2">CBU-0592-like domain-containing protein</fullName>
    </recommendedName>
</protein>
<keyword evidence="1" id="KW-0472">Membrane</keyword>
<proteinExistence type="predicted"/>
<accession>A0A075HWT5</accession>
<feature type="transmembrane region" description="Helical" evidence="1">
    <location>
        <begin position="66"/>
        <end position="84"/>
    </location>
</feature>
<dbReference type="EMBL" id="KF901126">
    <property type="protein sequence ID" value="AIF19002.1"/>
    <property type="molecule type" value="Genomic_DNA"/>
</dbReference>
<evidence type="ECO:0000259" key="2">
    <source>
        <dbReference type="Pfam" id="PF26604"/>
    </source>
</evidence>
<feature type="transmembrane region" description="Helical" evidence="1">
    <location>
        <begin position="14"/>
        <end position="31"/>
    </location>
</feature>
<name>A0A075HWT5_9EURY</name>
<feature type="transmembrane region" description="Helical" evidence="1">
    <location>
        <begin position="43"/>
        <end position="60"/>
    </location>
</feature>
<dbReference type="AlphaFoldDB" id="A0A075HWT5"/>
<evidence type="ECO:0000256" key="1">
    <source>
        <dbReference type="SAM" id="Phobius"/>
    </source>
</evidence>